<organism evidence="3 4">
    <name type="scientific">Halotia branconii CENA392</name>
    <dbReference type="NCBI Taxonomy" id="1539056"/>
    <lineage>
        <taxon>Bacteria</taxon>
        <taxon>Bacillati</taxon>
        <taxon>Cyanobacteriota</taxon>
        <taxon>Cyanophyceae</taxon>
        <taxon>Nostocales</taxon>
        <taxon>Nodulariaceae</taxon>
        <taxon>Halotia</taxon>
    </lineage>
</organism>
<dbReference type="InterPro" id="IPR055377">
    <property type="entry name" value="GH3_M"/>
</dbReference>
<dbReference type="GO" id="GO:0016881">
    <property type="term" value="F:acid-amino acid ligase activity"/>
    <property type="evidence" value="ECO:0007669"/>
    <property type="project" value="TreeGrafter"/>
</dbReference>
<name>A0AAJ6P9J9_9CYAN</name>
<dbReference type="KEGG" id="hbq:QI031_29530"/>
<accession>A0AAJ6P9J9</accession>
<sequence>MKHSILNSNILQQARQKIQKIQNISFLYLSQMSAKMSLKSLQKDTINAEKVQTKLLKDILQLQKDTEYGNKYNFVKINSVEKFQELHPLTSYEDYYNLIEDIANTGNYSRLLAEPILFFQETSGTTGKAKLIPRTQRLSLTFQKSFQSVNAIITNYYCQTKSISIENNRGLALASTQPLKTTPSGIPRGTGTSGGIRQSKLFQKVVDLNFSSPATVFFIPNYKTAYYCHLLFALLEPNLTYITANFASNVLESLQILEREWTQIVDDISAGKINSELEIDSVIREELESGLKPSPEKSQKLKAEFEKGFEGIINRIWTHLSYIQCVTTGSMELYKEKLKFYAGSIPIYSGGYGASEAWIGCNLEPHRDATAYVVNPNSAFFEFIPSAEIELAQPQTIRLTSLEINESYEVVVTTVAGLYRYRMGDIVKCVGYYNRSPILEFSHRQGSLLNISGEKVSETEILEAITQSIKIWGGDRKLVDYTTNINLSFYPLRYSIYLEVSPTFETLPDLIGFQNKFEEVLYDLNVLYLNSRQADSIAIPEIKLVKTDTFIKLKSKIISQGGSETQFKMPRLLKNLELVSFLDSNCLE</sequence>
<dbReference type="Pfam" id="PF23571">
    <property type="entry name" value="GH3_M"/>
    <property type="match status" value="1"/>
</dbReference>
<feature type="domain" description="GH3 middle" evidence="1">
    <location>
        <begin position="372"/>
        <end position="444"/>
    </location>
</feature>
<dbReference type="PANTHER" id="PTHR31901">
    <property type="entry name" value="GH3 DOMAIN-CONTAINING PROTEIN"/>
    <property type="match status" value="1"/>
</dbReference>
<proteinExistence type="predicted"/>
<dbReference type="PANTHER" id="PTHR31901:SF9">
    <property type="entry name" value="GH3 DOMAIN-CONTAINING PROTEIN"/>
    <property type="match status" value="1"/>
</dbReference>
<dbReference type="InterPro" id="IPR055378">
    <property type="entry name" value="GH3_C"/>
</dbReference>
<dbReference type="GO" id="GO:0005737">
    <property type="term" value="C:cytoplasm"/>
    <property type="evidence" value="ECO:0007669"/>
    <property type="project" value="TreeGrafter"/>
</dbReference>
<evidence type="ECO:0000313" key="3">
    <source>
        <dbReference type="EMBL" id="WGV25811.1"/>
    </source>
</evidence>
<evidence type="ECO:0000313" key="4">
    <source>
        <dbReference type="Proteomes" id="UP001223520"/>
    </source>
</evidence>
<feature type="domain" description="GH3 C-terminal" evidence="2">
    <location>
        <begin position="460"/>
        <end position="575"/>
    </location>
</feature>
<reference evidence="3 4" key="1">
    <citation type="journal article" date="2023" name="Limnol Oceanogr Lett">
        <title>Environmental adaptations by the intertidal Antarctic cyanobacterium Halotia branconii CENA392 as revealed using long-read genome sequencing.</title>
        <authorList>
            <person name="Dextro R.B."/>
            <person name="Delbaje E."/>
            <person name="Freitas P.N.N."/>
            <person name="Geraldes V."/>
            <person name="Pinto E."/>
            <person name="Long P.F."/>
            <person name="Fiore M.F."/>
        </authorList>
    </citation>
    <scope>NUCLEOTIDE SEQUENCE [LARGE SCALE GENOMIC DNA]</scope>
    <source>
        <strain evidence="3 4">CENA392</strain>
    </source>
</reference>
<dbReference type="InterPro" id="IPR004993">
    <property type="entry name" value="GH3"/>
</dbReference>
<dbReference type="Pfam" id="PF03321">
    <property type="entry name" value="GH3"/>
    <property type="match status" value="1"/>
</dbReference>
<dbReference type="Proteomes" id="UP001223520">
    <property type="component" value="Chromosome"/>
</dbReference>
<dbReference type="RefSeq" id="WP_281483098.1">
    <property type="nucleotide sequence ID" value="NZ_CP124543.1"/>
</dbReference>
<evidence type="ECO:0000259" key="2">
    <source>
        <dbReference type="Pfam" id="PF23572"/>
    </source>
</evidence>
<gene>
    <name evidence="3" type="ORF">QI031_29530</name>
</gene>
<dbReference type="AlphaFoldDB" id="A0AAJ6P9J9"/>
<dbReference type="Pfam" id="PF23572">
    <property type="entry name" value="GH3_C"/>
    <property type="match status" value="1"/>
</dbReference>
<evidence type="ECO:0000259" key="1">
    <source>
        <dbReference type="Pfam" id="PF23571"/>
    </source>
</evidence>
<protein>
    <submittedName>
        <fullName evidence="3">GH3 auxin-responsive promoter family protein</fullName>
    </submittedName>
</protein>
<dbReference type="EMBL" id="CP124543">
    <property type="protein sequence ID" value="WGV25811.1"/>
    <property type="molecule type" value="Genomic_DNA"/>
</dbReference>
<keyword evidence="4" id="KW-1185">Reference proteome</keyword>